<protein>
    <submittedName>
        <fullName evidence="1">Uncharacterized protein</fullName>
    </submittedName>
</protein>
<reference evidence="1 2" key="2">
    <citation type="journal article" date="2014" name="Int. J. Syst. Evol. Microbiol.">
        <title>Methanobacterium paludis sp. nov. and a novel strain of Methanobacterium lacus isolated from northern peatlands.</title>
        <authorList>
            <person name="Cadillo-Quiroz H."/>
            <person name="Brauer S.L."/>
            <person name="Goodson N."/>
            <person name="Yavitt J.B."/>
            <person name="Zinder S.H."/>
        </authorList>
    </citation>
    <scope>NUCLEOTIDE SEQUENCE [LARGE SCALE GENOMIC DNA]</scope>
    <source>
        <strain evidence="1 2">AL-21</strain>
    </source>
</reference>
<sequence>MIDQVGQMDEIFDRIDREAEEFLEIERQKEERVRLEKERILNSMSPEKRQIVECVDKAMNKQNTMFCKLSNEQFVKEHCIYKLCKERNIQHERPSSRMNNNTEDSINIVYGFAFELLDEIEVQSWNVELIITDLYRYDPKKSQPAIEKIRRVPNHRAVNPLLKALKKSKKHHELIYSALKFYIKEQDIDLNLYSDKDIVEWSAKYALINLCLQPYTKNHRVSELVEAVPEFAKFIAKVGKQLNSADPQLRIVGVKHIGADKEFLEILKRISYEDPDEKVRDATRVSLRRNHKIKVQSVLNDPYTEYSPDEDTNTESYSEINRRDFEAQIEENEEYMDDIIAGLYR</sequence>
<dbReference type="AlphaFoldDB" id="F0TCA8"/>
<dbReference type="HOGENOM" id="CLU_803186_0_0_2"/>
<dbReference type="EMBL" id="CP002551">
    <property type="protein sequence ID" value="ADZ10375.1"/>
    <property type="molecule type" value="Genomic_DNA"/>
</dbReference>
<evidence type="ECO:0000313" key="2">
    <source>
        <dbReference type="Proteomes" id="UP000007490"/>
    </source>
</evidence>
<dbReference type="Proteomes" id="UP000007490">
    <property type="component" value="Chromosome"/>
</dbReference>
<accession>F0TCA8</accession>
<dbReference type="RefSeq" id="WP_013645726.1">
    <property type="nucleotide sequence ID" value="NC_015216.1"/>
</dbReference>
<organism evidence="1 2">
    <name type="scientific">Methanobacterium lacus (strain AL-21)</name>
    <dbReference type="NCBI Taxonomy" id="877455"/>
    <lineage>
        <taxon>Archaea</taxon>
        <taxon>Methanobacteriati</taxon>
        <taxon>Methanobacteriota</taxon>
        <taxon>Methanomada group</taxon>
        <taxon>Methanobacteria</taxon>
        <taxon>Methanobacteriales</taxon>
        <taxon>Methanobacteriaceae</taxon>
        <taxon>Methanobacterium</taxon>
    </lineage>
</organism>
<dbReference type="STRING" id="877455.Metbo_2160"/>
<proteinExistence type="predicted"/>
<evidence type="ECO:0000313" key="1">
    <source>
        <dbReference type="EMBL" id="ADZ10375.1"/>
    </source>
</evidence>
<dbReference type="KEGG" id="mel:Metbo_2160"/>
<keyword evidence="2" id="KW-1185">Reference proteome</keyword>
<name>F0TCA8_METLA</name>
<dbReference type="GeneID" id="10278623"/>
<reference evidence="2" key="1">
    <citation type="submission" date="2011-02" db="EMBL/GenBank/DDBJ databases">
        <title>Complete sequence of Methanobacterium sp. AL-21.</title>
        <authorList>
            <consortium name="US DOE Joint Genome Institute"/>
            <person name="Lucas S."/>
            <person name="Copeland A."/>
            <person name="Lapidus A."/>
            <person name="Cheng J.-F."/>
            <person name="Goodwin L."/>
            <person name="Pitluck S."/>
            <person name="Chertkov O."/>
            <person name="Detter J.C."/>
            <person name="Han C."/>
            <person name="Tapia R."/>
            <person name="Land M."/>
            <person name="Hauser L."/>
            <person name="Kyrpides N."/>
            <person name="Ivanova N."/>
            <person name="Mikhailova N."/>
            <person name="Pagani I."/>
            <person name="Cadillo-Quiroz H."/>
            <person name="Imachi H."/>
            <person name="Zinder S."/>
            <person name="Liu W."/>
            <person name="Woyke T."/>
        </authorList>
    </citation>
    <scope>NUCLEOTIDE SEQUENCE [LARGE SCALE GENOMIC DNA]</scope>
    <source>
        <strain evidence="2">AL-21</strain>
    </source>
</reference>
<gene>
    <name evidence="1" type="ordered locus">Metbo_2160</name>
</gene>